<evidence type="ECO:0000259" key="2">
    <source>
        <dbReference type="Pfam" id="PF00535"/>
    </source>
</evidence>
<feature type="domain" description="Galactosyltransferase C-terminal" evidence="3">
    <location>
        <begin position="164"/>
        <end position="220"/>
    </location>
</feature>
<proteinExistence type="predicted"/>
<dbReference type="InterPro" id="IPR027791">
    <property type="entry name" value="Galactosyl_T_C"/>
</dbReference>
<dbReference type="Pfam" id="PF02709">
    <property type="entry name" value="Glyco_transf_7C"/>
    <property type="match status" value="1"/>
</dbReference>
<dbReference type="EMBL" id="JAKLTR010000002">
    <property type="protein sequence ID" value="MCG2613448.1"/>
    <property type="molecule type" value="Genomic_DNA"/>
</dbReference>
<name>A0ABS9KMA5_9BACT</name>
<dbReference type="CDD" id="cd06420">
    <property type="entry name" value="GT2_Chondriotin_Pol_N"/>
    <property type="match status" value="1"/>
</dbReference>
<sequence length="264" mass="29890">MPPITSLIVATYNWPEALRCCLKSIARQKVLPQEVVIADDGSGLDTRMIIDQLRFDFPVPIIHVWHEDLGFRKAEILNKAVKACSGDYIIQIDGDVILHRHFVSDHHQAAEDGMFIRGSRARLTSPRTAKVLYGPEKQLHFLSHGLLNKLNAIHLPQLSFIAHKTKMCSRSVRGSNLAFWKKDFVLANGYNNDLQGWGHEDEELAARFINNSIIKKIVKLSAIQFHLHHVELKKDKEPIHTNVLKEVIVNKTKTCPNGFGQLAT</sequence>
<dbReference type="Pfam" id="PF00535">
    <property type="entry name" value="Glycos_transf_2"/>
    <property type="match status" value="1"/>
</dbReference>
<gene>
    <name evidence="4" type="ORF">LZZ85_04115</name>
</gene>
<organism evidence="4 5">
    <name type="scientific">Terrimonas ginsenosidimutans</name>
    <dbReference type="NCBI Taxonomy" id="2908004"/>
    <lineage>
        <taxon>Bacteria</taxon>
        <taxon>Pseudomonadati</taxon>
        <taxon>Bacteroidota</taxon>
        <taxon>Chitinophagia</taxon>
        <taxon>Chitinophagales</taxon>
        <taxon>Chitinophagaceae</taxon>
        <taxon>Terrimonas</taxon>
    </lineage>
</organism>
<evidence type="ECO:0000313" key="4">
    <source>
        <dbReference type="EMBL" id="MCG2613448.1"/>
    </source>
</evidence>
<accession>A0ABS9KMA5</accession>
<dbReference type="PANTHER" id="PTHR43685:SF3">
    <property type="entry name" value="SLR2126 PROTEIN"/>
    <property type="match status" value="1"/>
</dbReference>
<evidence type="ECO:0000256" key="1">
    <source>
        <dbReference type="ARBA" id="ARBA00022679"/>
    </source>
</evidence>
<protein>
    <submittedName>
        <fullName evidence="4">Glycosyltransferase family 2 protein</fullName>
    </submittedName>
</protein>
<dbReference type="RefSeq" id="WP_237868676.1">
    <property type="nucleotide sequence ID" value="NZ_JAKLTR010000002.1"/>
</dbReference>
<dbReference type="InterPro" id="IPR050834">
    <property type="entry name" value="Glycosyltransf_2"/>
</dbReference>
<dbReference type="PANTHER" id="PTHR43685">
    <property type="entry name" value="GLYCOSYLTRANSFERASE"/>
    <property type="match status" value="1"/>
</dbReference>
<comment type="caution">
    <text evidence="4">The sequence shown here is derived from an EMBL/GenBank/DDBJ whole genome shotgun (WGS) entry which is preliminary data.</text>
</comment>
<dbReference type="InterPro" id="IPR001173">
    <property type="entry name" value="Glyco_trans_2-like"/>
</dbReference>
<evidence type="ECO:0000313" key="5">
    <source>
        <dbReference type="Proteomes" id="UP001165367"/>
    </source>
</evidence>
<keyword evidence="5" id="KW-1185">Reference proteome</keyword>
<evidence type="ECO:0000259" key="3">
    <source>
        <dbReference type="Pfam" id="PF02709"/>
    </source>
</evidence>
<reference evidence="4" key="1">
    <citation type="submission" date="2022-01" db="EMBL/GenBank/DDBJ databases">
        <authorList>
            <person name="Jo J.-H."/>
            <person name="Im W.-T."/>
        </authorList>
    </citation>
    <scope>NUCLEOTIDE SEQUENCE</scope>
    <source>
        <strain evidence="4">NA20</strain>
    </source>
</reference>
<feature type="domain" description="Glycosyltransferase 2-like" evidence="2">
    <location>
        <begin position="6"/>
        <end position="114"/>
    </location>
</feature>
<dbReference type="InterPro" id="IPR029044">
    <property type="entry name" value="Nucleotide-diphossugar_trans"/>
</dbReference>
<dbReference type="SUPFAM" id="SSF53448">
    <property type="entry name" value="Nucleotide-diphospho-sugar transferases"/>
    <property type="match status" value="1"/>
</dbReference>
<dbReference type="Proteomes" id="UP001165367">
    <property type="component" value="Unassembled WGS sequence"/>
</dbReference>
<keyword evidence="1" id="KW-0808">Transferase</keyword>
<dbReference type="Gene3D" id="3.90.550.10">
    <property type="entry name" value="Spore Coat Polysaccharide Biosynthesis Protein SpsA, Chain A"/>
    <property type="match status" value="1"/>
</dbReference>